<evidence type="ECO:0000313" key="4">
    <source>
        <dbReference type="WBParaSite" id="Pan_g19085.t2"/>
    </source>
</evidence>
<keyword evidence="1" id="KW-0378">Hydrolase</keyword>
<dbReference type="PRINTS" id="PR00502">
    <property type="entry name" value="NUDIXFAMILY"/>
</dbReference>
<proteinExistence type="predicted"/>
<evidence type="ECO:0000313" key="3">
    <source>
        <dbReference type="Proteomes" id="UP000492821"/>
    </source>
</evidence>
<dbReference type="SUPFAM" id="SSF55811">
    <property type="entry name" value="Nudix"/>
    <property type="match status" value="1"/>
</dbReference>
<accession>A0A7E4VDU2</accession>
<feature type="domain" description="Nudix hydrolase" evidence="2">
    <location>
        <begin position="22"/>
        <end position="154"/>
    </location>
</feature>
<evidence type="ECO:0000259" key="2">
    <source>
        <dbReference type="PROSITE" id="PS51462"/>
    </source>
</evidence>
<organism evidence="3 4">
    <name type="scientific">Panagrellus redivivus</name>
    <name type="common">Microworm</name>
    <dbReference type="NCBI Taxonomy" id="6233"/>
    <lineage>
        <taxon>Eukaryota</taxon>
        <taxon>Metazoa</taxon>
        <taxon>Ecdysozoa</taxon>
        <taxon>Nematoda</taxon>
        <taxon>Chromadorea</taxon>
        <taxon>Rhabditida</taxon>
        <taxon>Tylenchina</taxon>
        <taxon>Panagrolaimomorpha</taxon>
        <taxon>Panagrolaimoidea</taxon>
        <taxon>Panagrolaimidae</taxon>
        <taxon>Panagrellus</taxon>
    </lineage>
</organism>
<dbReference type="Proteomes" id="UP000492821">
    <property type="component" value="Unassembled WGS sequence"/>
</dbReference>
<keyword evidence="3" id="KW-1185">Reference proteome</keyword>
<dbReference type="GO" id="GO:0044716">
    <property type="term" value="F:8-oxo-GDP phosphatase activity"/>
    <property type="evidence" value="ECO:0007669"/>
    <property type="project" value="TreeGrafter"/>
</dbReference>
<dbReference type="GO" id="GO:0044715">
    <property type="term" value="F:8-oxo-dGDP phosphatase activity"/>
    <property type="evidence" value="ECO:0007669"/>
    <property type="project" value="TreeGrafter"/>
</dbReference>
<evidence type="ECO:0000256" key="1">
    <source>
        <dbReference type="ARBA" id="ARBA00022801"/>
    </source>
</evidence>
<dbReference type="InterPro" id="IPR015797">
    <property type="entry name" value="NUDIX_hydrolase-like_dom_sf"/>
</dbReference>
<name>A0A7E4VDU2_PANRE</name>
<reference evidence="3" key="1">
    <citation type="journal article" date="2013" name="Genetics">
        <title>The draft genome and transcriptome of Panagrellus redivivus are shaped by the harsh demands of a free-living lifestyle.</title>
        <authorList>
            <person name="Srinivasan J."/>
            <person name="Dillman A.R."/>
            <person name="Macchietto M.G."/>
            <person name="Heikkinen L."/>
            <person name="Lakso M."/>
            <person name="Fracchia K.M."/>
            <person name="Antoshechkin I."/>
            <person name="Mortazavi A."/>
            <person name="Wong G."/>
            <person name="Sternberg P.W."/>
        </authorList>
    </citation>
    <scope>NUCLEOTIDE SEQUENCE [LARGE SCALE GENOMIC DNA]</scope>
    <source>
        <strain evidence="3">MT8872</strain>
    </source>
</reference>
<dbReference type="AlphaFoldDB" id="A0A7E4VDU2"/>
<dbReference type="Gene3D" id="3.90.79.10">
    <property type="entry name" value="Nucleoside Triphosphate Pyrophosphohydrolase"/>
    <property type="match status" value="1"/>
</dbReference>
<reference evidence="4" key="2">
    <citation type="submission" date="2020-10" db="UniProtKB">
        <authorList>
            <consortium name="WormBaseParasite"/>
        </authorList>
    </citation>
    <scope>IDENTIFICATION</scope>
</reference>
<sequence length="322" mass="36671">MRVLSDPMPWGKCKWVRIIDNIAYIVGGIILREPEEGHLQVLLIQEAKKKAYGKWYFPAGHVEAGESIEEATKREVLEETGFNCSVDHLLGLEVRGSGWYRFSFFCSITGGELKTKEDKHSLGADWHSVEAVRSKAIELRAKDFIKIVDEAVKYYQWKNKLGPAVADFPKVLNVNENEKGLFVEFVIVKLGNSTNTTEVLVHQDVHTQEDLLTRDDLFPTVEFGFEYFFPVMVAKCYKHILVDGATALDPPSAVISTTCLPAPLESFQHGLRTRVLCYHKRTFTKSPLVDPRRYHWLDITDERVLASLCLVPGQFQPKLFQL</sequence>
<dbReference type="PANTHER" id="PTHR22769">
    <property type="entry name" value="MUTT/NUDIX HYDROLASE"/>
    <property type="match status" value="1"/>
</dbReference>
<dbReference type="PANTHER" id="PTHR22769:SF56">
    <property type="entry name" value="8-OXO-DGDP PHOSPHATASE NUDT18"/>
    <property type="match status" value="1"/>
</dbReference>
<dbReference type="PROSITE" id="PS51462">
    <property type="entry name" value="NUDIX"/>
    <property type="match status" value="1"/>
</dbReference>
<dbReference type="InterPro" id="IPR000086">
    <property type="entry name" value="NUDIX_hydrolase_dom"/>
</dbReference>
<protein>
    <submittedName>
        <fullName evidence="4">Nudix hydrolase domain-containing protein</fullName>
    </submittedName>
</protein>
<dbReference type="WBParaSite" id="Pan_g19085.t2">
    <property type="protein sequence ID" value="Pan_g19085.t2"/>
    <property type="gene ID" value="Pan_g19085"/>
</dbReference>
<dbReference type="InterPro" id="IPR020476">
    <property type="entry name" value="Nudix_hydrolase"/>
</dbReference>
<dbReference type="Pfam" id="PF00293">
    <property type="entry name" value="NUDIX"/>
    <property type="match status" value="1"/>
</dbReference>